<dbReference type="GeneID" id="54580243"/>
<gene>
    <name evidence="4" type="ORF">BU26DRAFT_506474</name>
</gene>
<protein>
    <recommendedName>
        <fullName evidence="3">RING-type domain-containing protein</fullName>
    </recommendedName>
</protein>
<keyword evidence="5" id="KW-1185">Reference proteome</keyword>
<evidence type="ECO:0000313" key="4">
    <source>
        <dbReference type="EMBL" id="KAF2247195.1"/>
    </source>
</evidence>
<evidence type="ECO:0000256" key="2">
    <source>
        <dbReference type="SAM" id="MobiDB-lite"/>
    </source>
</evidence>
<dbReference type="InterPro" id="IPR001841">
    <property type="entry name" value="Znf_RING"/>
</dbReference>
<evidence type="ECO:0000259" key="3">
    <source>
        <dbReference type="PROSITE" id="PS50089"/>
    </source>
</evidence>
<organism evidence="4 5">
    <name type="scientific">Trematosphaeria pertusa</name>
    <dbReference type="NCBI Taxonomy" id="390896"/>
    <lineage>
        <taxon>Eukaryota</taxon>
        <taxon>Fungi</taxon>
        <taxon>Dikarya</taxon>
        <taxon>Ascomycota</taxon>
        <taxon>Pezizomycotina</taxon>
        <taxon>Dothideomycetes</taxon>
        <taxon>Pleosporomycetidae</taxon>
        <taxon>Pleosporales</taxon>
        <taxon>Massarineae</taxon>
        <taxon>Trematosphaeriaceae</taxon>
        <taxon>Trematosphaeria</taxon>
    </lineage>
</organism>
<dbReference type="GO" id="GO:0008270">
    <property type="term" value="F:zinc ion binding"/>
    <property type="evidence" value="ECO:0007669"/>
    <property type="project" value="UniProtKB-KW"/>
</dbReference>
<dbReference type="PROSITE" id="PS50089">
    <property type="entry name" value="ZF_RING_2"/>
    <property type="match status" value="1"/>
</dbReference>
<dbReference type="AlphaFoldDB" id="A0A6A6I9G8"/>
<evidence type="ECO:0000313" key="5">
    <source>
        <dbReference type="Proteomes" id="UP000800094"/>
    </source>
</evidence>
<feature type="domain" description="RING-type" evidence="3">
    <location>
        <begin position="31"/>
        <end position="78"/>
    </location>
</feature>
<sequence>MRLPSRTEFVANLTFAALPPVLGNENISYQCRSCLLHFDLDNAIRADIACGHNHWCGACLCRLAVCDRREGANKCPDCGTVLWRRNARDGSAMPARGRRTDQSRGVSGAHDLGRSRLCDLVVDSRPLPRFPPRGQQDLSGAYSEHSLAVLSQASAGIFYMNPQPAYPGQQHRYVPRPDGAHHPYNDPRVVHNAPLHTRHQTATYNTRPAQGPLRYPVARQEAPLSATPYRHQRATIFTVSGQPAPQPPPSRYVPRRHDPVYDSAAPLVPVNRYCANLARIWRA</sequence>
<proteinExistence type="predicted"/>
<name>A0A6A6I9G8_9PLEO</name>
<accession>A0A6A6I9G8</accession>
<keyword evidence="1" id="KW-0862">Zinc</keyword>
<dbReference type="RefSeq" id="XP_033682199.1">
    <property type="nucleotide sequence ID" value="XM_033826913.1"/>
</dbReference>
<keyword evidence="1" id="KW-0479">Metal-binding</keyword>
<evidence type="ECO:0000256" key="1">
    <source>
        <dbReference type="PROSITE-ProRule" id="PRU00175"/>
    </source>
</evidence>
<dbReference type="EMBL" id="ML987197">
    <property type="protein sequence ID" value="KAF2247195.1"/>
    <property type="molecule type" value="Genomic_DNA"/>
</dbReference>
<keyword evidence="1" id="KW-0863">Zinc-finger</keyword>
<dbReference type="Proteomes" id="UP000800094">
    <property type="component" value="Unassembled WGS sequence"/>
</dbReference>
<reference evidence="4" key="1">
    <citation type="journal article" date="2020" name="Stud. Mycol.">
        <title>101 Dothideomycetes genomes: a test case for predicting lifestyles and emergence of pathogens.</title>
        <authorList>
            <person name="Haridas S."/>
            <person name="Albert R."/>
            <person name="Binder M."/>
            <person name="Bloem J."/>
            <person name="Labutti K."/>
            <person name="Salamov A."/>
            <person name="Andreopoulos B."/>
            <person name="Baker S."/>
            <person name="Barry K."/>
            <person name="Bills G."/>
            <person name="Bluhm B."/>
            <person name="Cannon C."/>
            <person name="Castanera R."/>
            <person name="Culley D."/>
            <person name="Daum C."/>
            <person name="Ezra D."/>
            <person name="Gonzalez J."/>
            <person name="Henrissat B."/>
            <person name="Kuo A."/>
            <person name="Liang C."/>
            <person name="Lipzen A."/>
            <person name="Lutzoni F."/>
            <person name="Magnuson J."/>
            <person name="Mondo S."/>
            <person name="Nolan M."/>
            <person name="Ohm R."/>
            <person name="Pangilinan J."/>
            <person name="Park H.-J."/>
            <person name="Ramirez L."/>
            <person name="Alfaro M."/>
            <person name="Sun H."/>
            <person name="Tritt A."/>
            <person name="Yoshinaga Y."/>
            <person name="Zwiers L.-H."/>
            <person name="Turgeon B."/>
            <person name="Goodwin S."/>
            <person name="Spatafora J."/>
            <person name="Crous P."/>
            <person name="Grigoriev I."/>
        </authorList>
    </citation>
    <scope>NUCLEOTIDE SEQUENCE</scope>
    <source>
        <strain evidence="4">CBS 122368</strain>
    </source>
</reference>
<feature type="region of interest" description="Disordered" evidence="2">
    <location>
        <begin position="89"/>
        <end position="109"/>
    </location>
</feature>